<evidence type="ECO:0000313" key="4">
    <source>
        <dbReference type="Proteomes" id="UP000010366"/>
    </source>
</evidence>
<evidence type="ECO:0000256" key="1">
    <source>
        <dbReference type="SAM" id="MobiDB-lite"/>
    </source>
</evidence>
<feature type="signal peptide" evidence="2">
    <location>
        <begin position="1"/>
        <end position="23"/>
    </location>
</feature>
<dbReference type="Proteomes" id="UP000010366">
    <property type="component" value="Chromosome"/>
</dbReference>
<dbReference type="STRING" id="1173020.Cha6605_1613"/>
<keyword evidence="2" id="KW-0732">Signal</keyword>
<keyword evidence="4" id="KW-1185">Reference proteome</keyword>
<evidence type="ECO:0000256" key="2">
    <source>
        <dbReference type="SAM" id="SignalP"/>
    </source>
</evidence>
<organism evidence="3 4">
    <name type="scientific">Chamaesiphon minutus (strain ATCC 27169 / PCC 6605)</name>
    <dbReference type="NCBI Taxonomy" id="1173020"/>
    <lineage>
        <taxon>Bacteria</taxon>
        <taxon>Bacillati</taxon>
        <taxon>Cyanobacteriota</taxon>
        <taxon>Cyanophyceae</taxon>
        <taxon>Gomontiellales</taxon>
        <taxon>Chamaesiphonaceae</taxon>
        <taxon>Chamaesiphon</taxon>
    </lineage>
</organism>
<reference evidence="3 4" key="1">
    <citation type="submission" date="2012-05" db="EMBL/GenBank/DDBJ databases">
        <title>Finished chromosome of genome of Chamaesiphon sp. PCC 6605.</title>
        <authorList>
            <consortium name="US DOE Joint Genome Institute"/>
            <person name="Gugger M."/>
            <person name="Coursin T."/>
            <person name="Rippka R."/>
            <person name="Tandeau De Marsac N."/>
            <person name="Huntemann M."/>
            <person name="Wei C.-L."/>
            <person name="Han J."/>
            <person name="Detter J.C."/>
            <person name="Han C."/>
            <person name="Tapia R."/>
            <person name="Chen A."/>
            <person name="Kyrpides N."/>
            <person name="Mavromatis K."/>
            <person name="Markowitz V."/>
            <person name="Szeto E."/>
            <person name="Ivanova N."/>
            <person name="Pagani I."/>
            <person name="Pati A."/>
            <person name="Goodwin L."/>
            <person name="Nordberg H.P."/>
            <person name="Cantor M.N."/>
            <person name="Hua S.X."/>
            <person name="Woyke T."/>
            <person name="Kerfeld C.A."/>
        </authorList>
    </citation>
    <scope>NUCLEOTIDE SEQUENCE [LARGE SCALE GENOMIC DNA]</scope>
    <source>
        <strain evidence="4">ATCC 27169 / PCC 6605</strain>
    </source>
</reference>
<dbReference type="EMBL" id="CP003600">
    <property type="protein sequence ID" value="AFY92763.1"/>
    <property type="molecule type" value="Genomic_DNA"/>
</dbReference>
<sequence length="289" mass="29970">MQKFIILGIISSLVALRTSPAKAATLSGTPDANSVFTTGNTTIPIDPTFDPNTTITGGSATSGTTAGTTDTAAITNALGTINKIAGIVNNPSSAWGLLLGRANAPSPFTTNTLSTAILSSNVFNLDPKTQGIAVSATNLIESKNNFTPVSATAEFSKLVQAISQNGRNSATTADREARSTINEAVIAGQGKVVKDTMKQDAQQIEQSSSVYSSVVVPESTLVGVTQIGNLQATMGQGINTLLAHANGEAEQLQTLNEAQVQAAREGLDRSRDKDLTIRQAMDVYANSTK</sequence>
<dbReference type="AlphaFoldDB" id="K9UDQ9"/>
<dbReference type="RefSeq" id="WP_015158939.1">
    <property type="nucleotide sequence ID" value="NC_019697.1"/>
</dbReference>
<gene>
    <name evidence="3" type="ORF">Cha6605_1613</name>
</gene>
<name>K9UDQ9_CHAP6</name>
<feature type="region of interest" description="Disordered" evidence="1">
    <location>
        <begin position="36"/>
        <end position="66"/>
    </location>
</feature>
<feature type="chain" id="PRO_5003936356" evidence="2">
    <location>
        <begin position="24"/>
        <end position="289"/>
    </location>
</feature>
<protein>
    <submittedName>
        <fullName evidence="3">Uncharacterized protein</fullName>
    </submittedName>
</protein>
<evidence type="ECO:0000313" key="3">
    <source>
        <dbReference type="EMBL" id="AFY92763.1"/>
    </source>
</evidence>
<feature type="compositionally biased region" description="Low complexity" evidence="1">
    <location>
        <begin position="53"/>
        <end position="66"/>
    </location>
</feature>
<proteinExistence type="predicted"/>
<dbReference type="KEGG" id="cmp:Cha6605_1613"/>
<accession>K9UDQ9</accession>
<dbReference type="HOGENOM" id="CLU_962041_0_0_3"/>